<dbReference type="Proteomes" id="UP000198575">
    <property type="component" value="Unassembled WGS sequence"/>
</dbReference>
<reference evidence="5 6" key="1">
    <citation type="submission" date="2016-10" db="EMBL/GenBank/DDBJ databases">
        <authorList>
            <person name="de Groot N.N."/>
        </authorList>
    </citation>
    <scope>NUCLEOTIDE SEQUENCE [LARGE SCALE GENOMIC DNA]</scope>
    <source>
        <strain evidence="5 6">CGMCC 1.7659</strain>
    </source>
</reference>
<evidence type="ECO:0000256" key="1">
    <source>
        <dbReference type="ARBA" id="ARBA00007198"/>
    </source>
</evidence>
<dbReference type="NCBIfam" id="TIGR00014">
    <property type="entry name" value="arsC"/>
    <property type="match status" value="1"/>
</dbReference>
<evidence type="ECO:0000313" key="6">
    <source>
        <dbReference type="Proteomes" id="UP000198575"/>
    </source>
</evidence>
<dbReference type="GO" id="GO:0008794">
    <property type="term" value="F:arsenate reductase (glutaredoxin) activity"/>
    <property type="evidence" value="ECO:0007669"/>
    <property type="project" value="UniProtKB-UniRule"/>
</dbReference>
<organism evidence="5 6">
    <name type="scientific">Dokdonella immobilis</name>
    <dbReference type="NCBI Taxonomy" id="578942"/>
    <lineage>
        <taxon>Bacteria</taxon>
        <taxon>Pseudomonadati</taxon>
        <taxon>Pseudomonadota</taxon>
        <taxon>Gammaproteobacteria</taxon>
        <taxon>Lysobacterales</taxon>
        <taxon>Rhodanobacteraceae</taxon>
        <taxon>Dokdonella</taxon>
    </lineage>
</organism>
<keyword evidence="6" id="KW-1185">Reference proteome</keyword>
<dbReference type="InterPro" id="IPR036249">
    <property type="entry name" value="Thioredoxin-like_sf"/>
</dbReference>
<dbReference type="AlphaFoldDB" id="A0A1I4VZQ1"/>
<evidence type="ECO:0000256" key="4">
    <source>
        <dbReference type="RuleBase" id="RU362029"/>
    </source>
</evidence>
<dbReference type="RefSeq" id="WP_092404980.1">
    <property type="nucleotide sequence ID" value="NZ_FOVF01000003.1"/>
</dbReference>
<dbReference type="PANTHER" id="PTHR30041">
    <property type="entry name" value="ARSENATE REDUCTASE"/>
    <property type="match status" value="1"/>
</dbReference>
<keyword evidence="2 4" id="KW-0560">Oxidoreductase</keyword>
<sequence>MTDVTILHNARCSKSRATLALLADRGIQPRIVDYLATPPDQDELERILRMLGIGPRELMRKDEPAYRDLGLDDPQLDRGQLLAALVTHPMLIQRPIVIGNGKAAIGRPPEAVLDIL</sequence>
<dbReference type="SUPFAM" id="SSF52833">
    <property type="entry name" value="Thioredoxin-like"/>
    <property type="match status" value="1"/>
</dbReference>
<proteinExistence type="inferred from homology"/>
<name>A0A1I4VZQ1_9GAMM</name>
<protein>
    <recommendedName>
        <fullName evidence="4">Arsenate reductase</fullName>
        <ecNumber evidence="4">1.20.4.1</ecNumber>
    </recommendedName>
</protein>
<evidence type="ECO:0000313" key="5">
    <source>
        <dbReference type="EMBL" id="SFN06429.1"/>
    </source>
</evidence>
<dbReference type="PROSITE" id="PS51353">
    <property type="entry name" value="ARSC"/>
    <property type="match status" value="1"/>
</dbReference>
<evidence type="ECO:0000256" key="3">
    <source>
        <dbReference type="PROSITE-ProRule" id="PRU01282"/>
    </source>
</evidence>
<comment type="similarity">
    <text evidence="1 3 4">Belongs to the ArsC family.</text>
</comment>
<dbReference type="Gene3D" id="3.40.30.10">
    <property type="entry name" value="Glutaredoxin"/>
    <property type="match status" value="1"/>
</dbReference>
<gene>
    <name evidence="5" type="ORF">SAMN05216289_103190</name>
</gene>
<dbReference type="EMBL" id="FOVF01000003">
    <property type="protein sequence ID" value="SFN06429.1"/>
    <property type="molecule type" value="Genomic_DNA"/>
</dbReference>
<dbReference type="InterPro" id="IPR006660">
    <property type="entry name" value="Arsenate_reductase-like"/>
</dbReference>
<dbReference type="InterPro" id="IPR006659">
    <property type="entry name" value="Arsenate_reductase"/>
</dbReference>
<evidence type="ECO:0000256" key="2">
    <source>
        <dbReference type="ARBA" id="ARBA00023002"/>
    </source>
</evidence>
<accession>A0A1I4VZQ1</accession>
<dbReference type="OrthoDB" id="9790554at2"/>
<dbReference type="EC" id="1.20.4.1" evidence="4"/>
<dbReference type="STRING" id="578942.SAMN05216289_103190"/>
<dbReference type="CDD" id="cd03034">
    <property type="entry name" value="ArsC_ArsC"/>
    <property type="match status" value="1"/>
</dbReference>
<comment type="catalytic activity">
    <reaction evidence="4">
        <text>[glutaredoxin]-dithiol + arsenate + glutathione + H(+) = glutathionyl-S-S-[glutaredoxin] + arsenite + H2O</text>
        <dbReference type="Rhea" id="RHEA:22016"/>
        <dbReference type="Rhea" id="RHEA-COMP:10729"/>
        <dbReference type="Rhea" id="RHEA-COMP:17668"/>
        <dbReference type="ChEBI" id="CHEBI:15377"/>
        <dbReference type="ChEBI" id="CHEBI:15378"/>
        <dbReference type="ChEBI" id="CHEBI:29242"/>
        <dbReference type="ChEBI" id="CHEBI:29950"/>
        <dbReference type="ChEBI" id="CHEBI:48597"/>
        <dbReference type="ChEBI" id="CHEBI:57925"/>
        <dbReference type="ChEBI" id="CHEBI:146199"/>
        <dbReference type="EC" id="1.20.4.1"/>
    </reaction>
</comment>
<dbReference type="Pfam" id="PF03960">
    <property type="entry name" value="ArsC"/>
    <property type="match status" value="1"/>
</dbReference>
<dbReference type="PANTHER" id="PTHR30041:SF4">
    <property type="entry name" value="ARSENATE REDUCTASE"/>
    <property type="match status" value="1"/>
</dbReference>